<sequence>MLDFNGVDPAKPNEPIPDGTFAKVMMTIRPGGLDGESPIDRGLLTASRAEGSDVIQLDCEFTILEGPFARRKFWRRFVVSGGKVDEQGVSIGRKITKSALRSILDSAHGLDPKDESPAAQAKRRINGFYDLNNLLFVAKITTDEEGRSELDAAITRERPEWAKVMAGEFVAPKPGARRKATGQRPGATPAPQSPAWQSASPASGHPSPQGQPAPAATVPVNAPAPRQAPTTGAPVGQPVPPGAVPARKPGPAWLNE</sequence>
<proteinExistence type="predicted"/>
<feature type="compositionally biased region" description="Low complexity" evidence="1">
    <location>
        <begin position="189"/>
        <end position="203"/>
    </location>
</feature>
<evidence type="ECO:0000256" key="1">
    <source>
        <dbReference type="SAM" id="MobiDB-lite"/>
    </source>
</evidence>
<reference evidence="2 3" key="1">
    <citation type="submission" date="2015-08" db="EMBL/GenBank/DDBJ databases">
        <authorList>
            <person name="Varghese N."/>
        </authorList>
    </citation>
    <scope>NUCLEOTIDE SEQUENCE [LARGE SCALE GENOMIC DNA]</scope>
    <source>
        <strain evidence="2 3">DSM 18167</strain>
    </source>
</reference>
<organism evidence="2 3">
    <name type="scientific">Chelatococcus sambhunathii</name>
    <dbReference type="NCBI Taxonomy" id="363953"/>
    <lineage>
        <taxon>Bacteria</taxon>
        <taxon>Pseudomonadati</taxon>
        <taxon>Pseudomonadota</taxon>
        <taxon>Alphaproteobacteria</taxon>
        <taxon>Hyphomicrobiales</taxon>
        <taxon>Chelatococcaceae</taxon>
        <taxon>Chelatococcus</taxon>
    </lineage>
</organism>
<keyword evidence="3" id="KW-1185">Reference proteome</keyword>
<dbReference type="RefSeq" id="WP_055460846.1">
    <property type="nucleotide sequence ID" value="NZ_CYHC01000014.1"/>
</dbReference>
<protein>
    <submittedName>
        <fullName evidence="2">Uncharacterized protein</fullName>
    </submittedName>
</protein>
<evidence type="ECO:0000313" key="2">
    <source>
        <dbReference type="EMBL" id="CUA90657.1"/>
    </source>
</evidence>
<comment type="caution">
    <text evidence="2">The sequence shown here is derived from an EMBL/GenBank/DDBJ whole genome shotgun (WGS) entry which is preliminary data.</text>
</comment>
<feature type="region of interest" description="Disordered" evidence="1">
    <location>
        <begin position="166"/>
        <end position="256"/>
    </location>
</feature>
<name>A0ABM9U951_9HYPH</name>
<evidence type="ECO:0000313" key="3">
    <source>
        <dbReference type="Proteomes" id="UP000182178"/>
    </source>
</evidence>
<dbReference type="Proteomes" id="UP000182178">
    <property type="component" value="Unassembled WGS sequence"/>
</dbReference>
<gene>
    <name evidence="2" type="ORF">Ga0061061_11453</name>
</gene>
<feature type="compositionally biased region" description="Low complexity" evidence="1">
    <location>
        <begin position="212"/>
        <end position="236"/>
    </location>
</feature>
<accession>A0ABM9U951</accession>
<dbReference type="EMBL" id="CYHC01000014">
    <property type="protein sequence ID" value="CUA90657.1"/>
    <property type="molecule type" value="Genomic_DNA"/>
</dbReference>